<dbReference type="OrthoDB" id="9775406at2"/>
<organism evidence="5 6">
    <name type="scientific">Trinickia terrae</name>
    <dbReference type="NCBI Taxonomy" id="2571161"/>
    <lineage>
        <taxon>Bacteria</taxon>
        <taxon>Pseudomonadati</taxon>
        <taxon>Pseudomonadota</taxon>
        <taxon>Betaproteobacteria</taxon>
        <taxon>Burkholderiales</taxon>
        <taxon>Burkholderiaceae</taxon>
        <taxon>Trinickia</taxon>
    </lineage>
</organism>
<dbReference type="PRINTS" id="PR01790">
    <property type="entry name" value="SMP30FAMILY"/>
</dbReference>
<dbReference type="EMBL" id="SWJE01000001">
    <property type="protein sequence ID" value="TKC92257.1"/>
    <property type="molecule type" value="Genomic_DNA"/>
</dbReference>
<evidence type="ECO:0000256" key="1">
    <source>
        <dbReference type="ARBA" id="ARBA00008853"/>
    </source>
</evidence>
<evidence type="ECO:0000313" key="5">
    <source>
        <dbReference type="EMBL" id="TKC92257.1"/>
    </source>
</evidence>
<dbReference type="SUPFAM" id="SSF63829">
    <property type="entry name" value="Calcium-dependent phosphotriesterase"/>
    <property type="match status" value="1"/>
</dbReference>
<dbReference type="GO" id="GO:0004341">
    <property type="term" value="F:gluconolactonase activity"/>
    <property type="evidence" value="ECO:0007669"/>
    <property type="project" value="TreeGrafter"/>
</dbReference>
<evidence type="ECO:0000256" key="3">
    <source>
        <dbReference type="PIRSR" id="PIRSR605511-2"/>
    </source>
</evidence>
<dbReference type="InterPro" id="IPR013658">
    <property type="entry name" value="SGL"/>
</dbReference>
<feature type="binding site" evidence="3">
    <location>
        <position position="101"/>
    </location>
    <ligand>
        <name>substrate</name>
    </ligand>
</feature>
<sequence length="294" mass="32374">MNAQPPVCVWQVGAELGEGPVWLADERAVYFVDIKRRSVHRLCTETGWKTTWQAPAEPGFLLPTSDGSFVCGLPDGLYAFDPRDGRFVKRVDVEPQLVRNRLNDGFVDTSGYLWFGTMDDAEREASGTLYRLSDDGEIRVQDAAYVITNGPVTSPDNRTLYHTDTLAKTIYRFDWGEHGELSRKRIFAVVSGSGYPDGMAVDADGFVWVALFGGGRIERYSPDGQLAGHVSFPCPNVTKLAFGGDDLRTAYVTTARKGMSAQERAGQPLAGSLFSFRVPTPGLPQMTCTQGWSR</sequence>
<dbReference type="PANTHER" id="PTHR10907:SF47">
    <property type="entry name" value="REGUCALCIN"/>
    <property type="match status" value="1"/>
</dbReference>
<feature type="active site" description="Proton donor/acceptor" evidence="2">
    <location>
        <position position="197"/>
    </location>
</feature>
<dbReference type="Gene3D" id="2.120.10.30">
    <property type="entry name" value="TolB, C-terminal domain"/>
    <property type="match status" value="1"/>
</dbReference>
<keyword evidence="3" id="KW-0479">Metal-binding</keyword>
<comment type="similarity">
    <text evidence="1">Belongs to the SMP-30/CGR1 family.</text>
</comment>
<dbReference type="InterPro" id="IPR011042">
    <property type="entry name" value="6-blade_b-propeller_TolB-like"/>
</dbReference>
<dbReference type="GO" id="GO:0005509">
    <property type="term" value="F:calcium ion binding"/>
    <property type="evidence" value="ECO:0007669"/>
    <property type="project" value="TreeGrafter"/>
</dbReference>
<comment type="caution">
    <text evidence="5">The sequence shown here is derived from an EMBL/GenBank/DDBJ whole genome shotgun (WGS) entry which is preliminary data.</text>
</comment>
<name>A0A4U1IF24_9BURK</name>
<feature type="binding site" evidence="3">
    <location>
        <position position="18"/>
    </location>
    <ligand>
        <name>a divalent metal cation</name>
        <dbReference type="ChEBI" id="CHEBI:60240"/>
    </ligand>
</feature>
<evidence type="ECO:0000256" key="2">
    <source>
        <dbReference type="PIRSR" id="PIRSR605511-1"/>
    </source>
</evidence>
<dbReference type="Pfam" id="PF08450">
    <property type="entry name" value="SGL"/>
    <property type="match status" value="1"/>
</dbReference>
<keyword evidence="3" id="KW-0862">Zinc</keyword>
<feature type="binding site" evidence="3">
    <location>
        <position position="103"/>
    </location>
    <ligand>
        <name>substrate</name>
    </ligand>
</feature>
<protein>
    <submittedName>
        <fullName evidence="5">SMP-30/gluconolactonase/LRE family protein</fullName>
    </submittedName>
</protein>
<proteinExistence type="inferred from homology"/>
<keyword evidence="6" id="KW-1185">Reference proteome</keyword>
<dbReference type="Proteomes" id="UP000305539">
    <property type="component" value="Unassembled WGS sequence"/>
</dbReference>
<feature type="domain" description="SMP-30/Gluconolactonase/LRE-like region" evidence="4">
    <location>
        <begin position="16"/>
        <end position="256"/>
    </location>
</feature>
<accession>A0A4U1IF24</accession>
<dbReference type="InterPro" id="IPR005511">
    <property type="entry name" value="SMP-30"/>
</dbReference>
<dbReference type="AlphaFoldDB" id="A0A4U1IF24"/>
<comment type="cofactor">
    <cofactor evidence="3">
        <name>Zn(2+)</name>
        <dbReference type="ChEBI" id="CHEBI:29105"/>
    </cofactor>
    <text evidence="3">Binds 1 divalent metal cation per subunit.</text>
</comment>
<reference evidence="5 6" key="1">
    <citation type="submission" date="2019-04" db="EMBL/GenBank/DDBJ databases">
        <title>Trinickia sp. 7GSK02, isolated from subtropical forest soil.</title>
        <authorList>
            <person name="Gao Z.-H."/>
            <person name="Qiu L.-H."/>
        </authorList>
    </citation>
    <scope>NUCLEOTIDE SEQUENCE [LARGE SCALE GENOMIC DNA]</scope>
    <source>
        <strain evidence="5 6">7GSK02</strain>
    </source>
</reference>
<gene>
    <name evidence="5" type="ORF">FAZ69_00735</name>
</gene>
<dbReference type="PANTHER" id="PTHR10907">
    <property type="entry name" value="REGUCALCIN"/>
    <property type="match status" value="1"/>
</dbReference>
<feature type="binding site" evidence="3">
    <location>
        <position position="149"/>
    </location>
    <ligand>
        <name>a divalent metal cation</name>
        <dbReference type="ChEBI" id="CHEBI:60240"/>
    </ligand>
</feature>
<feature type="binding site" evidence="3">
    <location>
        <position position="197"/>
    </location>
    <ligand>
        <name>a divalent metal cation</name>
        <dbReference type="ChEBI" id="CHEBI:60240"/>
    </ligand>
</feature>
<evidence type="ECO:0000259" key="4">
    <source>
        <dbReference type="Pfam" id="PF08450"/>
    </source>
</evidence>
<dbReference type="GO" id="GO:0019853">
    <property type="term" value="P:L-ascorbic acid biosynthetic process"/>
    <property type="evidence" value="ECO:0007669"/>
    <property type="project" value="TreeGrafter"/>
</dbReference>
<dbReference type="RefSeq" id="WP_136892038.1">
    <property type="nucleotide sequence ID" value="NZ_SWJE01000001.1"/>
</dbReference>
<evidence type="ECO:0000313" key="6">
    <source>
        <dbReference type="Proteomes" id="UP000305539"/>
    </source>
</evidence>